<dbReference type="PRINTS" id="PR00259">
    <property type="entry name" value="TMFOUR"/>
</dbReference>
<keyword evidence="6" id="KW-1015">Disulfide bond</keyword>
<feature type="transmembrane region" description="Helical" evidence="7">
    <location>
        <begin position="108"/>
        <end position="130"/>
    </location>
</feature>
<protein>
    <recommendedName>
        <fullName evidence="7">Tetraspanin</fullName>
    </recommendedName>
</protein>
<dbReference type="InterPro" id="IPR008952">
    <property type="entry name" value="Tetraspanin_EC2_sf"/>
</dbReference>
<evidence type="ECO:0000256" key="4">
    <source>
        <dbReference type="ARBA" id="ARBA00022989"/>
    </source>
</evidence>
<dbReference type="InterPro" id="IPR000301">
    <property type="entry name" value="Tetraspanin_animals"/>
</dbReference>
<name>A0AAV2I9X0_LYMST</name>
<proteinExistence type="inferred from homology"/>
<feature type="disulfide bond" evidence="6">
    <location>
        <begin position="169"/>
        <end position="186"/>
    </location>
</feature>
<keyword evidence="9" id="KW-1185">Reference proteome</keyword>
<keyword evidence="3 7" id="KW-0812">Transmembrane</keyword>
<feature type="transmembrane region" description="Helical" evidence="7">
    <location>
        <begin position="246"/>
        <end position="269"/>
    </location>
</feature>
<dbReference type="InterPro" id="IPR018499">
    <property type="entry name" value="Tetraspanin/Peripherin"/>
</dbReference>
<evidence type="ECO:0000256" key="6">
    <source>
        <dbReference type="PIRSR" id="PIRSR002419-1"/>
    </source>
</evidence>
<reference evidence="8 9" key="1">
    <citation type="submission" date="2024-04" db="EMBL/GenBank/DDBJ databases">
        <authorList>
            <consortium name="Genoscope - CEA"/>
            <person name="William W."/>
        </authorList>
    </citation>
    <scope>NUCLEOTIDE SEQUENCE [LARGE SCALE GENOMIC DNA]</scope>
</reference>
<dbReference type="Pfam" id="PF00335">
    <property type="entry name" value="Tetraspanin"/>
    <property type="match status" value="1"/>
</dbReference>
<comment type="caution">
    <text evidence="8">The sequence shown here is derived from an EMBL/GenBank/DDBJ whole genome shotgun (WGS) entry which is preliminary data.</text>
</comment>
<evidence type="ECO:0000256" key="1">
    <source>
        <dbReference type="ARBA" id="ARBA00004141"/>
    </source>
</evidence>
<keyword evidence="5 7" id="KW-0472">Membrane</keyword>
<evidence type="ECO:0000256" key="2">
    <source>
        <dbReference type="ARBA" id="ARBA00006840"/>
    </source>
</evidence>
<evidence type="ECO:0000313" key="9">
    <source>
        <dbReference type="Proteomes" id="UP001497497"/>
    </source>
</evidence>
<dbReference type="GO" id="GO:0005886">
    <property type="term" value="C:plasma membrane"/>
    <property type="evidence" value="ECO:0007669"/>
    <property type="project" value="TreeGrafter"/>
</dbReference>
<feature type="transmembrane region" description="Helical" evidence="7">
    <location>
        <begin position="36"/>
        <end position="59"/>
    </location>
</feature>
<comment type="similarity">
    <text evidence="2 7">Belongs to the tetraspanin (TM4SF) family.</text>
</comment>
<keyword evidence="4 7" id="KW-1133">Transmembrane helix</keyword>
<dbReference type="Gene3D" id="1.10.1450.10">
    <property type="entry name" value="Tetraspanin"/>
    <property type="match status" value="1"/>
</dbReference>
<dbReference type="EMBL" id="CAXITT010000476">
    <property type="protein sequence ID" value="CAL1542231.1"/>
    <property type="molecule type" value="Genomic_DNA"/>
</dbReference>
<dbReference type="PANTHER" id="PTHR19282">
    <property type="entry name" value="TETRASPANIN"/>
    <property type="match status" value="1"/>
</dbReference>
<comment type="subcellular location">
    <subcellularLocation>
        <location evidence="1 7">Membrane</location>
        <topology evidence="1 7">Multi-pass membrane protein</topology>
    </subcellularLocation>
</comment>
<evidence type="ECO:0000313" key="8">
    <source>
        <dbReference type="EMBL" id="CAL1542231.1"/>
    </source>
</evidence>
<dbReference type="SUPFAM" id="SSF48652">
    <property type="entry name" value="Tetraspanin"/>
    <property type="match status" value="1"/>
</dbReference>
<organism evidence="8 9">
    <name type="scientific">Lymnaea stagnalis</name>
    <name type="common">Great pond snail</name>
    <name type="synonym">Helix stagnalis</name>
    <dbReference type="NCBI Taxonomy" id="6523"/>
    <lineage>
        <taxon>Eukaryota</taxon>
        <taxon>Metazoa</taxon>
        <taxon>Spiralia</taxon>
        <taxon>Lophotrochozoa</taxon>
        <taxon>Mollusca</taxon>
        <taxon>Gastropoda</taxon>
        <taxon>Heterobranchia</taxon>
        <taxon>Euthyneura</taxon>
        <taxon>Panpulmonata</taxon>
        <taxon>Hygrophila</taxon>
        <taxon>Lymnaeoidea</taxon>
        <taxon>Lymnaeidae</taxon>
        <taxon>Lymnaea</taxon>
    </lineage>
</organism>
<evidence type="ECO:0000256" key="7">
    <source>
        <dbReference type="RuleBase" id="RU361218"/>
    </source>
</evidence>
<sequence length="286" mass="32265">MTGSEGMQKMLPEAYPKRKHPLHPLCARTAFSCNKLFLFIYALLFLFVGIILIAIGVLVELHRDRIEPVNNRLAVPTALLIVVGLVITFNSLCGMVGAILEKPILLKVFLVTTVICFLVQIAIGIIAFIYREQLPYMVSSQFMFAVRGYTKDGDVQVALDWLQNRYQCCGFSSYEDYQRENEDYSCSSSKPQACGVPKSCCIQRDGVTLPEDCGYGVTGNATMFDLINTEGCTDALIQWLMEHLDLVGAIALGFAIPQIFGILLSYYFLRKVKEYRVWFRVDNFRT</sequence>
<evidence type="ECO:0000256" key="3">
    <source>
        <dbReference type="ARBA" id="ARBA00022692"/>
    </source>
</evidence>
<gene>
    <name evidence="8" type="ORF">GSLYS_00015829001</name>
</gene>
<dbReference type="Proteomes" id="UP001497497">
    <property type="component" value="Unassembled WGS sequence"/>
</dbReference>
<evidence type="ECO:0000256" key="5">
    <source>
        <dbReference type="ARBA" id="ARBA00023136"/>
    </source>
</evidence>
<feature type="transmembrane region" description="Helical" evidence="7">
    <location>
        <begin position="79"/>
        <end position="101"/>
    </location>
</feature>
<dbReference type="AlphaFoldDB" id="A0AAV2I9X0"/>
<dbReference type="PANTHER" id="PTHR19282:SF515">
    <property type="entry name" value="TETRASPANIN"/>
    <property type="match status" value="1"/>
</dbReference>
<dbReference type="PIRSF" id="PIRSF002419">
    <property type="entry name" value="Tetraspanin"/>
    <property type="match status" value="1"/>
</dbReference>
<accession>A0AAV2I9X0</accession>